<evidence type="ECO:0000313" key="2">
    <source>
        <dbReference type="EMBL" id="ATG48504.1"/>
    </source>
</evidence>
<dbReference type="KEGG" id="ceh:CEW89_13565"/>
<dbReference type="STRING" id="1758178.GCA_001550095_01748"/>
<proteinExistence type="predicted"/>
<reference evidence="2 3" key="1">
    <citation type="submission" date="2017-06" db="EMBL/GenBank/DDBJ databases">
        <title>Celeribacter sp. TSPH2 complete genome sequence.</title>
        <authorList>
            <person name="Woo J.-H."/>
            <person name="Kim H.-S."/>
        </authorList>
    </citation>
    <scope>NUCLEOTIDE SEQUENCE [LARGE SCALE GENOMIC DNA]</scope>
    <source>
        <strain evidence="2 3">TSPH2</strain>
    </source>
</reference>
<evidence type="ECO:0000313" key="3">
    <source>
        <dbReference type="Proteomes" id="UP000217935"/>
    </source>
</evidence>
<evidence type="ECO:0000256" key="1">
    <source>
        <dbReference type="SAM" id="MobiDB-lite"/>
    </source>
</evidence>
<protein>
    <submittedName>
        <fullName evidence="2">Uncharacterized protein</fullName>
    </submittedName>
</protein>
<dbReference type="AlphaFoldDB" id="A0A291GEQ5"/>
<name>A0A291GEQ5_9RHOB</name>
<keyword evidence="3" id="KW-1185">Reference proteome</keyword>
<dbReference type="EMBL" id="CP022196">
    <property type="protein sequence ID" value="ATG48504.1"/>
    <property type="molecule type" value="Genomic_DNA"/>
</dbReference>
<organism evidence="2 3">
    <name type="scientific">Celeribacter ethanolicus</name>
    <dbReference type="NCBI Taxonomy" id="1758178"/>
    <lineage>
        <taxon>Bacteria</taxon>
        <taxon>Pseudomonadati</taxon>
        <taxon>Pseudomonadota</taxon>
        <taxon>Alphaproteobacteria</taxon>
        <taxon>Rhodobacterales</taxon>
        <taxon>Roseobacteraceae</taxon>
        <taxon>Celeribacter</taxon>
    </lineage>
</organism>
<gene>
    <name evidence="2" type="ORF">CEW89_13565</name>
</gene>
<feature type="region of interest" description="Disordered" evidence="1">
    <location>
        <begin position="94"/>
        <end position="114"/>
    </location>
</feature>
<dbReference type="Proteomes" id="UP000217935">
    <property type="component" value="Chromosome"/>
</dbReference>
<accession>A0A291GEQ5</accession>
<sequence length="114" mass="12402">MATRPLEGAFGYKGPRKPHALTAYLAHDFANATAWDDLQAVLRAKGYELAARGGGLILQTTEGERLCTVVEIGQPSSRLIKRFGVPFPGHACPRAPATRDNGFCPSDRKPPWKN</sequence>